<feature type="transmembrane region" description="Helical" evidence="5">
    <location>
        <begin position="52"/>
        <end position="69"/>
    </location>
</feature>
<feature type="transmembrane region" description="Helical" evidence="5">
    <location>
        <begin position="210"/>
        <end position="227"/>
    </location>
</feature>
<accession>A0A841EKX8</accession>
<keyword evidence="2 5" id="KW-0812">Transmembrane</keyword>
<dbReference type="Pfam" id="PF04932">
    <property type="entry name" value="Wzy_C"/>
    <property type="match status" value="1"/>
</dbReference>
<reference evidence="7 8" key="1">
    <citation type="submission" date="2020-08" db="EMBL/GenBank/DDBJ databases">
        <title>Functional genomics of gut bacteria from endangered species of beetles.</title>
        <authorList>
            <person name="Carlos-Shanley C."/>
        </authorList>
    </citation>
    <scope>NUCLEOTIDE SEQUENCE [LARGE SCALE GENOMIC DNA]</scope>
    <source>
        <strain evidence="7 8">S00070</strain>
    </source>
</reference>
<protein>
    <submittedName>
        <fullName evidence="7">VanZ family protein</fullName>
    </submittedName>
</protein>
<organism evidence="7 8">
    <name type="scientific">Arcicella rosea</name>
    <dbReference type="NCBI Taxonomy" id="502909"/>
    <lineage>
        <taxon>Bacteria</taxon>
        <taxon>Pseudomonadati</taxon>
        <taxon>Bacteroidota</taxon>
        <taxon>Cytophagia</taxon>
        <taxon>Cytophagales</taxon>
        <taxon>Flectobacillaceae</taxon>
        <taxon>Arcicella</taxon>
    </lineage>
</organism>
<feature type="transmembrane region" description="Helical" evidence="5">
    <location>
        <begin position="426"/>
        <end position="445"/>
    </location>
</feature>
<evidence type="ECO:0000259" key="6">
    <source>
        <dbReference type="Pfam" id="PF04932"/>
    </source>
</evidence>
<feature type="transmembrane region" description="Helical" evidence="5">
    <location>
        <begin position="182"/>
        <end position="203"/>
    </location>
</feature>
<proteinExistence type="predicted"/>
<comment type="subcellular location">
    <subcellularLocation>
        <location evidence="1">Membrane</location>
        <topology evidence="1">Multi-pass membrane protein</topology>
    </subcellularLocation>
</comment>
<feature type="transmembrane region" description="Helical" evidence="5">
    <location>
        <begin position="289"/>
        <end position="307"/>
    </location>
</feature>
<evidence type="ECO:0000256" key="2">
    <source>
        <dbReference type="ARBA" id="ARBA00022692"/>
    </source>
</evidence>
<evidence type="ECO:0000256" key="1">
    <source>
        <dbReference type="ARBA" id="ARBA00004141"/>
    </source>
</evidence>
<feature type="transmembrane region" description="Helical" evidence="5">
    <location>
        <begin position="334"/>
        <end position="352"/>
    </location>
</feature>
<evidence type="ECO:0000313" key="8">
    <source>
        <dbReference type="Proteomes" id="UP000524404"/>
    </source>
</evidence>
<feature type="transmembrane region" description="Helical" evidence="5">
    <location>
        <begin position="120"/>
        <end position="140"/>
    </location>
</feature>
<dbReference type="AlphaFoldDB" id="A0A841EKX8"/>
<dbReference type="PANTHER" id="PTHR37422:SF13">
    <property type="entry name" value="LIPOPOLYSACCHARIDE BIOSYNTHESIS PROTEIN PA4999-RELATED"/>
    <property type="match status" value="1"/>
</dbReference>
<keyword evidence="4 5" id="KW-0472">Membrane</keyword>
<evidence type="ECO:0000256" key="4">
    <source>
        <dbReference type="ARBA" id="ARBA00023136"/>
    </source>
</evidence>
<name>A0A841EKX8_9BACT</name>
<evidence type="ECO:0000256" key="3">
    <source>
        <dbReference type="ARBA" id="ARBA00022989"/>
    </source>
</evidence>
<comment type="caution">
    <text evidence="7">The sequence shown here is derived from an EMBL/GenBank/DDBJ whole genome shotgun (WGS) entry which is preliminary data.</text>
</comment>
<feature type="transmembrane region" description="Helical" evidence="5">
    <location>
        <begin position="75"/>
        <end position="93"/>
    </location>
</feature>
<dbReference type="PANTHER" id="PTHR37422">
    <property type="entry name" value="TEICHURONIC ACID BIOSYNTHESIS PROTEIN TUAE"/>
    <property type="match status" value="1"/>
</dbReference>
<feature type="domain" description="O-antigen ligase-related" evidence="6">
    <location>
        <begin position="298"/>
        <end position="439"/>
    </location>
</feature>
<gene>
    <name evidence="7" type="ORF">HNP25_002254</name>
</gene>
<dbReference type="Proteomes" id="UP000524404">
    <property type="component" value="Unassembled WGS sequence"/>
</dbReference>
<keyword evidence="8" id="KW-1185">Reference proteome</keyword>
<dbReference type="InterPro" id="IPR051533">
    <property type="entry name" value="WaaL-like"/>
</dbReference>
<sequence length="527" mass="58896">MRLEQKAKQRINPIKSIENTVKILGCILSSNAKIIEMGGDLFYNSRNKLGNGWLLVAIAMAVFMGMSIAKNGVATGILFLVFPFAIGFVTWIFYQPRVGILSFLVYCFIMPYLGKHISGLQVGMGIEAILFSTLFAVIFYQRNRFRKRHLNNDLVWLTISWMVLTFIQIGNPERPSILGWVYEMRSATLYWVLTVVLTFLILNKRTDIDLFLNIIIIMSVIGALYGMKQLYLGVDEAEHKWLEEGGKKTHILFGKLRIFSYYFDAAQFGASQGHLAIVCIILATGPHKLLKKAWFAIAGLLLFYGMLISGTRGALFAIVGGGLMFLILIKQTKILLLGAIVGGGFIGMLKYTNIGSGNAEIVRLRSSLDPKDASLQVRLMNQAILRDYLGSKPFGTGVGTMGQWGEKFNADKYISHIPPDSLYVKIWGMYGIVGFIMWFGIMLYILGKSSGIIWRTRDPVLKNQLIALCGGTAGILLCSYGNEVLNTMPTSAIVYISWVLIWLSPRWDIPEVKTESIAVNSEEQQLL</sequence>
<feature type="transmembrane region" description="Helical" evidence="5">
    <location>
        <begin position="98"/>
        <end position="114"/>
    </location>
</feature>
<dbReference type="InterPro" id="IPR007016">
    <property type="entry name" value="O-antigen_ligase-rel_domated"/>
</dbReference>
<evidence type="ECO:0000256" key="5">
    <source>
        <dbReference type="SAM" id="Phobius"/>
    </source>
</evidence>
<feature type="transmembrane region" description="Helical" evidence="5">
    <location>
        <begin position="152"/>
        <end position="170"/>
    </location>
</feature>
<dbReference type="EMBL" id="JACHKT010000014">
    <property type="protein sequence ID" value="MBB6003596.1"/>
    <property type="molecule type" value="Genomic_DNA"/>
</dbReference>
<evidence type="ECO:0000313" key="7">
    <source>
        <dbReference type="EMBL" id="MBB6003596.1"/>
    </source>
</evidence>
<dbReference type="GO" id="GO:0016020">
    <property type="term" value="C:membrane"/>
    <property type="evidence" value="ECO:0007669"/>
    <property type="project" value="UniProtKB-SubCell"/>
</dbReference>
<keyword evidence="3 5" id="KW-1133">Transmembrane helix</keyword>